<comment type="caution">
    <text evidence="10">The sequence shown here is derived from an EMBL/GenBank/DDBJ whole genome shotgun (WGS) entry which is preliminary data.</text>
</comment>
<dbReference type="GO" id="GO:0005886">
    <property type="term" value="C:plasma membrane"/>
    <property type="evidence" value="ECO:0007669"/>
    <property type="project" value="UniProtKB-SubCell"/>
</dbReference>
<dbReference type="SUPFAM" id="SSF82861">
    <property type="entry name" value="Mechanosensitive channel protein MscS (YggB), transmembrane region"/>
    <property type="match status" value="1"/>
</dbReference>
<evidence type="ECO:0000256" key="8">
    <source>
        <dbReference type="SAM" id="SignalP"/>
    </source>
</evidence>
<name>A0A5B0DUM2_9HYPH</name>
<dbReference type="Gene3D" id="3.30.70.100">
    <property type="match status" value="1"/>
</dbReference>
<dbReference type="Gene3D" id="2.30.30.60">
    <property type="match status" value="1"/>
</dbReference>
<comment type="subcellular location">
    <subcellularLocation>
        <location evidence="1">Cell membrane</location>
        <topology evidence="1">Multi-pass membrane protein</topology>
    </subcellularLocation>
</comment>
<accession>A0A5B0DUM2</accession>
<dbReference type="InterPro" id="IPR011066">
    <property type="entry name" value="MscS_channel_C_sf"/>
</dbReference>
<feature type="transmembrane region" description="Helical" evidence="7">
    <location>
        <begin position="365"/>
        <end position="389"/>
    </location>
</feature>
<keyword evidence="8" id="KW-0732">Signal</keyword>
<feature type="transmembrane region" description="Helical" evidence="7">
    <location>
        <begin position="444"/>
        <end position="463"/>
    </location>
</feature>
<proteinExistence type="inferred from homology"/>
<feature type="transmembrane region" description="Helical" evidence="7">
    <location>
        <begin position="328"/>
        <end position="345"/>
    </location>
</feature>
<feature type="transmembrane region" description="Helical" evidence="7">
    <location>
        <begin position="212"/>
        <end position="232"/>
    </location>
</feature>
<feature type="transmembrane region" description="Helical" evidence="7">
    <location>
        <begin position="185"/>
        <end position="206"/>
    </location>
</feature>
<evidence type="ECO:0000256" key="1">
    <source>
        <dbReference type="ARBA" id="ARBA00004651"/>
    </source>
</evidence>
<keyword evidence="11" id="KW-1185">Reference proteome</keyword>
<dbReference type="InterPro" id="IPR011014">
    <property type="entry name" value="MscS_channel_TM-2"/>
</dbReference>
<evidence type="ECO:0000256" key="2">
    <source>
        <dbReference type="ARBA" id="ARBA00008017"/>
    </source>
</evidence>
<dbReference type="OrthoDB" id="9814206at2"/>
<feature type="domain" description="Mechanosensitive ion channel MscS" evidence="9">
    <location>
        <begin position="462"/>
        <end position="525"/>
    </location>
</feature>
<evidence type="ECO:0000256" key="4">
    <source>
        <dbReference type="ARBA" id="ARBA00022692"/>
    </source>
</evidence>
<evidence type="ECO:0000313" key="10">
    <source>
        <dbReference type="EMBL" id="KAA0969702.1"/>
    </source>
</evidence>
<dbReference type="InterPro" id="IPR023408">
    <property type="entry name" value="MscS_beta-dom_sf"/>
</dbReference>
<evidence type="ECO:0000313" key="11">
    <source>
        <dbReference type="Proteomes" id="UP000324738"/>
    </source>
</evidence>
<dbReference type="SUPFAM" id="SSF50182">
    <property type="entry name" value="Sm-like ribonucleoproteins"/>
    <property type="match status" value="1"/>
</dbReference>
<dbReference type="SUPFAM" id="SSF82689">
    <property type="entry name" value="Mechanosensitive channel protein MscS (YggB), C-terminal domain"/>
    <property type="match status" value="1"/>
</dbReference>
<evidence type="ECO:0000256" key="6">
    <source>
        <dbReference type="ARBA" id="ARBA00023136"/>
    </source>
</evidence>
<comment type="similarity">
    <text evidence="2">Belongs to the MscS (TC 1.A.23) family.</text>
</comment>
<dbReference type="Gene3D" id="1.10.287.1260">
    <property type="match status" value="1"/>
</dbReference>
<dbReference type="PANTHER" id="PTHR30460">
    <property type="entry name" value="MODERATE CONDUCTANCE MECHANOSENSITIVE CHANNEL YBIO"/>
    <property type="match status" value="1"/>
</dbReference>
<dbReference type="GO" id="GO:0008381">
    <property type="term" value="F:mechanosensitive monoatomic ion channel activity"/>
    <property type="evidence" value="ECO:0007669"/>
    <property type="project" value="InterPro"/>
</dbReference>
<dbReference type="Proteomes" id="UP000324738">
    <property type="component" value="Unassembled WGS sequence"/>
</dbReference>
<feature type="transmembrane region" description="Helical" evidence="7">
    <location>
        <begin position="148"/>
        <end position="173"/>
    </location>
</feature>
<dbReference type="AlphaFoldDB" id="A0A5B0DUM2"/>
<keyword evidence="5 7" id="KW-1133">Transmembrane helix</keyword>
<protein>
    <submittedName>
        <fullName evidence="10">Mechanosensitive ion channel family protein</fullName>
    </submittedName>
</protein>
<keyword evidence="3" id="KW-1003">Cell membrane</keyword>
<gene>
    <name evidence="10" type="ORF">FPY71_14380</name>
</gene>
<feature type="signal peptide" evidence="8">
    <location>
        <begin position="1"/>
        <end position="36"/>
    </location>
</feature>
<dbReference type="InterPro" id="IPR045276">
    <property type="entry name" value="YbiO_bact"/>
</dbReference>
<feature type="chain" id="PRO_5022678256" evidence="8">
    <location>
        <begin position="37"/>
        <end position="654"/>
    </location>
</feature>
<feature type="transmembrane region" description="Helical" evidence="7">
    <location>
        <begin position="84"/>
        <end position="104"/>
    </location>
</feature>
<keyword evidence="4 7" id="KW-0812">Transmembrane</keyword>
<evidence type="ECO:0000256" key="7">
    <source>
        <dbReference type="SAM" id="Phobius"/>
    </source>
</evidence>
<evidence type="ECO:0000259" key="9">
    <source>
        <dbReference type="Pfam" id="PF00924"/>
    </source>
</evidence>
<feature type="transmembrane region" description="Helical" evidence="7">
    <location>
        <begin position="124"/>
        <end position="142"/>
    </location>
</feature>
<evidence type="ECO:0000256" key="5">
    <source>
        <dbReference type="ARBA" id="ARBA00022989"/>
    </source>
</evidence>
<evidence type="ECO:0000256" key="3">
    <source>
        <dbReference type="ARBA" id="ARBA00022475"/>
    </source>
</evidence>
<reference evidence="10 11" key="1">
    <citation type="submission" date="2019-08" db="EMBL/GenBank/DDBJ databases">
        <title>Aureimonas fodiniaquatilis sp. nov., isolated from a coal mine wastewater.</title>
        <authorList>
            <person name="Kim W."/>
        </authorList>
    </citation>
    <scope>NUCLEOTIDE SEQUENCE [LARGE SCALE GENOMIC DNA]</scope>
    <source>
        <strain evidence="10 11">CAU 1482</strain>
    </source>
</reference>
<dbReference type="Pfam" id="PF00924">
    <property type="entry name" value="MS_channel_2nd"/>
    <property type="match status" value="1"/>
</dbReference>
<sequence>MKHCTKARMARSGGAALGLLVPAALFLPMLSGAATAAVPDGDRASWLMHSSQEATDWLSAFFDALAQTPAAISQAFAWGGDSSAWLLVLLTSAGLLAAAALLAFGARKAVAGMFAARAPKPLLWLVYTLTFLLVGVGLHLLLPTTTRVRSIAFAVFLIATVLAAISGIIAGVLRRRRSAERTPICVRAALSVAGIGYFLLILMRISGASLPSHAVVAAALWIVLAVLAVWCIHHLTRLHPPVANEQTGFDDPVYFLLSAHSRWFYYTVLTLITATTLFRIIRFEYLAFAEGTLALLTLGALPALVSLLPDHKTLSSDNGPWRATLIRCGRLVLLICFGLLLAWLLEINLMSMTSDRFGERAARILIDIGIAAALGFLFWQIASTFLNILMARPPIPDAAPHGHVHRASRIQTFVPLLRALVLCFILGATGMIILAAMGVDIGPLLAGAGIFGIAIGFGSQALVKDVISGLFYLSDDAFRIGEYIEIGSVKGTVEGISIRSLKLRHPRGALFTVPFGDIGIVNNQSRDFTIIKLEFLVDFDTDLRLAKKTVREISAEIAQEPELAEAMLEPLKFQGVRRMEPYGMVVGVKFTARPGQQFVVRRETYALIRDRFAKAGIRFARPEVRVGGGQAHDPDVLAAASTVIEGVVTPPKPK</sequence>
<feature type="transmembrane region" description="Helical" evidence="7">
    <location>
        <begin position="287"/>
        <end position="308"/>
    </location>
</feature>
<keyword evidence="6 7" id="KW-0472">Membrane</keyword>
<feature type="transmembrane region" description="Helical" evidence="7">
    <location>
        <begin position="416"/>
        <end position="438"/>
    </location>
</feature>
<feature type="transmembrane region" description="Helical" evidence="7">
    <location>
        <begin position="263"/>
        <end position="281"/>
    </location>
</feature>
<dbReference type="PANTHER" id="PTHR30460:SF0">
    <property type="entry name" value="MODERATE CONDUCTANCE MECHANOSENSITIVE CHANNEL YBIO"/>
    <property type="match status" value="1"/>
</dbReference>
<dbReference type="EMBL" id="VTWH01000003">
    <property type="protein sequence ID" value="KAA0969702.1"/>
    <property type="molecule type" value="Genomic_DNA"/>
</dbReference>
<dbReference type="InterPro" id="IPR010920">
    <property type="entry name" value="LSM_dom_sf"/>
</dbReference>
<organism evidence="10 11">
    <name type="scientific">Aureimonas fodinaquatilis</name>
    <dbReference type="NCBI Taxonomy" id="2565783"/>
    <lineage>
        <taxon>Bacteria</taxon>
        <taxon>Pseudomonadati</taxon>
        <taxon>Pseudomonadota</taxon>
        <taxon>Alphaproteobacteria</taxon>
        <taxon>Hyphomicrobiales</taxon>
        <taxon>Aurantimonadaceae</taxon>
        <taxon>Aureimonas</taxon>
    </lineage>
</organism>
<dbReference type="InterPro" id="IPR006685">
    <property type="entry name" value="MscS_channel_2nd"/>
</dbReference>